<dbReference type="PANTHER" id="PTHR21035">
    <property type="entry name" value="28S RIBOSOMAL PROTEIN S26, MITOCHONDRIAL"/>
    <property type="match status" value="1"/>
</dbReference>
<evidence type="ECO:0000313" key="12">
    <source>
        <dbReference type="Proteomes" id="UP000749559"/>
    </source>
</evidence>
<keyword evidence="6" id="KW-0687">Ribonucleoprotein</keyword>
<name>A0A8J1T6X9_OWEFU</name>
<keyword evidence="4" id="KW-0689">Ribosomal protein</keyword>
<evidence type="ECO:0000256" key="5">
    <source>
        <dbReference type="ARBA" id="ARBA00023128"/>
    </source>
</evidence>
<evidence type="ECO:0000256" key="4">
    <source>
        <dbReference type="ARBA" id="ARBA00022980"/>
    </source>
</evidence>
<dbReference type="Proteomes" id="UP000749559">
    <property type="component" value="Unassembled WGS sequence"/>
</dbReference>
<evidence type="ECO:0000256" key="3">
    <source>
        <dbReference type="ARBA" id="ARBA00022946"/>
    </source>
</evidence>
<dbReference type="EMBL" id="CAIIXF020000005">
    <property type="protein sequence ID" value="CAH1783994.1"/>
    <property type="molecule type" value="Genomic_DNA"/>
</dbReference>
<reference evidence="11" key="1">
    <citation type="submission" date="2022-03" db="EMBL/GenBank/DDBJ databases">
        <authorList>
            <person name="Martin C."/>
        </authorList>
    </citation>
    <scope>NUCLEOTIDE SEQUENCE</scope>
</reference>
<proteinExistence type="inferred from homology"/>
<dbReference type="OrthoDB" id="5988811at2759"/>
<keyword evidence="5" id="KW-0496">Mitochondrion</keyword>
<comment type="caution">
    <text evidence="11">The sequence shown here is derived from an EMBL/GenBank/DDBJ whole genome shotgun (WGS) entry which is preliminary data.</text>
</comment>
<dbReference type="PANTHER" id="PTHR21035:SF2">
    <property type="entry name" value="SMALL RIBOSOMAL SUBUNIT PROTEIN MS26"/>
    <property type="match status" value="1"/>
</dbReference>
<keyword evidence="12" id="KW-1185">Reference proteome</keyword>
<evidence type="ECO:0000256" key="7">
    <source>
        <dbReference type="ARBA" id="ARBA00035138"/>
    </source>
</evidence>
<accession>A0A8J1T6X9</accession>
<keyword evidence="9" id="KW-0175">Coiled coil</keyword>
<keyword evidence="3" id="KW-0809">Transit peptide</keyword>
<feature type="coiled-coil region" evidence="9">
    <location>
        <begin position="124"/>
        <end position="169"/>
    </location>
</feature>
<evidence type="ECO:0000256" key="6">
    <source>
        <dbReference type="ARBA" id="ARBA00023274"/>
    </source>
</evidence>
<evidence type="ECO:0000313" key="11">
    <source>
        <dbReference type="EMBL" id="CAH1783994.1"/>
    </source>
</evidence>
<dbReference type="AlphaFoldDB" id="A0A8J1T6X9"/>
<feature type="region of interest" description="Disordered" evidence="10">
    <location>
        <begin position="202"/>
        <end position="231"/>
    </location>
</feature>
<evidence type="ECO:0000256" key="9">
    <source>
        <dbReference type="SAM" id="Coils"/>
    </source>
</evidence>
<dbReference type="GO" id="GO:0005763">
    <property type="term" value="C:mitochondrial small ribosomal subunit"/>
    <property type="evidence" value="ECO:0007669"/>
    <property type="project" value="InterPro"/>
</dbReference>
<sequence length="248" mass="29690">MFNRIKCASNLAKQKCMQHENIETGLPWVVSQSIRHRMWRTAPKNKSKIFYVPEPKHEDPEEHEELKARYRVYRATMKAIRSKFYKDNQVFMETMTAGKSDEDIATEDREHIENLEINDKWNQAIALERKAFEEQRRLKEERKKLLYLYNEEKKRLKRQQRAEEIVQREMEASKTFITKENLDSVIEQALNSKQDYNFAIDPQGQRIGQGSEMEGENKGKPHSLKDLEDFDRNKQEWEKDFAHAPRKL</sequence>
<comment type="similarity">
    <text evidence="2">Belongs to the mitochondrion-specific ribosomal protein mS26 family.</text>
</comment>
<evidence type="ECO:0000256" key="2">
    <source>
        <dbReference type="ARBA" id="ARBA00009672"/>
    </source>
</evidence>
<evidence type="ECO:0000256" key="8">
    <source>
        <dbReference type="ARBA" id="ARBA00035344"/>
    </source>
</evidence>
<dbReference type="InterPro" id="IPR026140">
    <property type="entry name" value="Ribosomal_mS26"/>
</dbReference>
<evidence type="ECO:0000256" key="1">
    <source>
        <dbReference type="ARBA" id="ARBA00004173"/>
    </source>
</evidence>
<dbReference type="Pfam" id="PF14943">
    <property type="entry name" value="MRP-S26"/>
    <property type="match status" value="1"/>
</dbReference>
<comment type="subcellular location">
    <subcellularLocation>
        <location evidence="1">Mitochondrion</location>
    </subcellularLocation>
</comment>
<gene>
    <name evidence="11" type="ORF">OFUS_LOCUS10261</name>
</gene>
<evidence type="ECO:0000256" key="10">
    <source>
        <dbReference type="SAM" id="MobiDB-lite"/>
    </source>
</evidence>
<protein>
    <recommendedName>
        <fullName evidence="7">Small ribosomal subunit protein mS26</fullName>
    </recommendedName>
    <alternativeName>
        <fullName evidence="8">28S ribosomal protein S26, mitochondrial</fullName>
    </alternativeName>
</protein>
<organism evidence="11 12">
    <name type="scientific">Owenia fusiformis</name>
    <name type="common">Polychaete worm</name>
    <dbReference type="NCBI Taxonomy" id="6347"/>
    <lineage>
        <taxon>Eukaryota</taxon>
        <taxon>Metazoa</taxon>
        <taxon>Spiralia</taxon>
        <taxon>Lophotrochozoa</taxon>
        <taxon>Annelida</taxon>
        <taxon>Polychaeta</taxon>
        <taxon>Sedentaria</taxon>
        <taxon>Canalipalpata</taxon>
        <taxon>Sabellida</taxon>
        <taxon>Oweniida</taxon>
        <taxon>Oweniidae</taxon>
        <taxon>Owenia</taxon>
    </lineage>
</organism>
<feature type="compositionally biased region" description="Basic and acidic residues" evidence="10">
    <location>
        <begin position="215"/>
        <end position="231"/>
    </location>
</feature>